<feature type="domain" description="Xylose isomerase-like TIM barrel" evidence="15">
    <location>
        <begin position="95"/>
        <end position="286"/>
    </location>
</feature>
<dbReference type="HAMAP" id="MF_00455">
    <property type="entry name" value="Xylose_isom_A"/>
    <property type="match status" value="1"/>
</dbReference>
<evidence type="ECO:0000256" key="10">
    <source>
        <dbReference type="ARBA" id="ARBA00023277"/>
    </source>
</evidence>
<keyword evidence="10 12" id="KW-0119">Carbohydrate metabolism</keyword>
<dbReference type="PRINTS" id="PR00688">
    <property type="entry name" value="XYLOSISMRASE"/>
</dbReference>
<evidence type="ECO:0000256" key="8">
    <source>
        <dbReference type="ARBA" id="ARBA00022723"/>
    </source>
</evidence>
<dbReference type="GeneID" id="93712160"/>
<dbReference type="Pfam" id="PF01261">
    <property type="entry name" value="AP_endonuc_2"/>
    <property type="match status" value="1"/>
</dbReference>
<dbReference type="SUPFAM" id="SSF51658">
    <property type="entry name" value="Xylose isomerase-like"/>
    <property type="match status" value="1"/>
</dbReference>
<dbReference type="Proteomes" id="UP000182762">
    <property type="component" value="Unassembled WGS sequence"/>
</dbReference>
<feature type="binding site" evidence="12">
    <location>
        <position position="345"/>
    </location>
    <ligand>
        <name>Mg(2+)</name>
        <dbReference type="ChEBI" id="CHEBI:18420"/>
        <label>1</label>
    </ligand>
</feature>
<evidence type="ECO:0000256" key="9">
    <source>
        <dbReference type="ARBA" id="ARBA00023235"/>
    </source>
</evidence>
<evidence type="ECO:0000256" key="1">
    <source>
        <dbReference type="ARBA" id="ARBA00004496"/>
    </source>
</evidence>
<proteinExistence type="inferred from homology"/>
<comment type="similarity">
    <text evidence="2 12 13">Belongs to the xylose isomerase family.</text>
</comment>
<evidence type="ECO:0000256" key="11">
    <source>
        <dbReference type="ARBA" id="ARBA00033659"/>
    </source>
</evidence>
<comment type="caution">
    <text evidence="16">The sequence shown here is derived from an EMBL/GenBank/DDBJ whole genome shotgun (WGS) entry which is preliminary data.</text>
</comment>
<reference evidence="16 17" key="1">
    <citation type="submission" date="2016-10" db="EMBL/GenBank/DDBJ databases">
        <authorList>
            <person name="Varghese N."/>
            <person name="Submissions S."/>
        </authorList>
    </citation>
    <scope>NUCLEOTIDE SEQUENCE [LARGE SCALE GENOMIC DNA]</scope>
    <source>
        <strain evidence="16 17">DSM 13796</strain>
    </source>
</reference>
<feature type="binding site" evidence="12">
    <location>
        <position position="274"/>
    </location>
    <ligand>
        <name>Mg(2+)</name>
        <dbReference type="ChEBI" id="CHEBI:18420"/>
        <label>2</label>
    </ligand>
</feature>
<dbReference type="NCBIfam" id="NF003998">
    <property type="entry name" value="PRK05474.1"/>
    <property type="match status" value="1"/>
</dbReference>
<accession>A0A1I6BF59</accession>
<evidence type="ECO:0000256" key="13">
    <source>
        <dbReference type="RuleBase" id="RU000609"/>
    </source>
</evidence>
<evidence type="ECO:0000313" key="16">
    <source>
        <dbReference type="EMBL" id="SFQ79544.1"/>
    </source>
</evidence>
<dbReference type="NCBIfam" id="TIGR02630">
    <property type="entry name" value="xylose_isom_A"/>
    <property type="match status" value="1"/>
</dbReference>
<keyword evidence="7 12" id="KW-0859">Xylose metabolism</keyword>
<evidence type="ECO:0000256" key="3">
    <source>
        <dbReference type="ARBA" id="ARBA00011881"/>
    </source>
</evidence>
<feature type="binding site" evidence="12">
    <location>
        <position position="315"/>
    </location>
    <ligand>
        <name>Mg(2+)</name>
        <dbReference type="ChEBI" id="CHEBI:18420"/>
        <label>2</label>
    </ligand>
</feature>
<evidence type="ECO:0000256" key="12">
    <source>
        <dbReference type="HAMAP-Rule" id="MF_00455"/>
    </source>
</evidence>
<dbReference type="InterPro" id="IPR001998">
    <property type="entry name" value="Xylose_isomerase"/>
</dbReference>
<dbReference type="EMBL" id="FOXX01000009">
    <property type="protein sequence ID" value="SFQ79544.1"/>
    <property type="molecule type" value="Genomic_DNA"/>
</dbReference>
<evidence type="ECO:0000256" key="14">
    <source>
        <dbReference type="RuleBase" id="RU000610"/>
    </source>
</evidence>
<evidence type="ECO:0000256" key="4">
    <source>
        <dbReference type="ARBA" id="ARBA00011958"/>
    </source>
</evidence>
<feature type="binding site" evidence="12">
    <location>
        <position position="238"/>
    </location>
    <ligand>
        <name>Mg(2+)</name>
        <dbReference type="ChEBI" id="CHEBI:18420"/>
        <label>1</label>
    </ligand>
</feature>
<evidence type="ECO:0000256" key="5">
    <source>
        <dbReference type="ARBA" id="ARBA00018232"/>
    </source>
</evidence>
<comment type="subunit">
    <text evidence="3 12 14">Homotetramer.</text>
</comment>
<comment type="cofactor">
    <cofactor evidence="12">
        <name>Mg(2+)</name>
        <dbReference type="ChEBI" id="CHEBI:18420"/>
    </cofactor>
    <text evidence="12">Binds 2 magnesium ions per subunit.</text>
</comment>
<organism evidence="16 17">
    <name type="scientific">Priestia endophytica DSM 13796</name>
    <dbReference type="NCBI Taxonomy" id="1121089"/>
    <lineage>
        <taxon>Bacteria</taxon>
        <taxon>Bacillati</taxon>
        <taxon>Bacillota</taxon>
        <taxon>Bacilli</taxon>
        <taxon>Bacillales</taxon>
        <taxon>Bacillaceae</taxon>
        <taxon>Priestia</taxon>
    </lineage>
</organism>
<dbReference type="EC" id="5.3.1.5" evidence="4 12"/>
<dbReference type="Gene3D" id="3.20.20.150">
    <property type="entry name" value="Divalent-metal-dependent TIM barrel enzymes"/>
    <property type="match status" value="1"/>
</dbReference>
<feature type="binding site" evidence="12">
    <location>
        <position position="277"/>
    </location>
    <ligand>
        <name>Mg(2+)</name>
        <dbReference type="ChEBI" id="CHEBI:18420"/>
        <label>2</label>
    </ligand>
</feature>
<dbReference type="InterPro" id="IPR013452">
    <property type="entry name" value="Xylose_isom_bac"/>
</dbReference>
<dbReference type="InterPro" id="IPR013022">
    <property type="entry name" value="Xyl_isomerase-like_TIM-brl"/>
</dbReference>
<keyword evidence="12" id="KW-0460">Magnesium</keyword>
<dbReference type="PANTHER" id="PTHR48408:SF1">
    <property type="entry name" value="XYLOSE ISOMERASE"/>
    <property type="match status" value="1"/>
</dbReference>
<feature type="active site" evidence="12">
    <location>
        <position position="110"/>
    </location>
</feature>
<feature type="binding site" evidence="12">
    <location>
        <position position="274"/>
    </location>
    <ligand>
        <name>Mg(2+)</name>
        <dbReference type="ChEBI" id="CHEBI:18420"/>
        <label>1</label>
    </ligand>
</feature>
<dbReference type="PROSITE" id="PS51415">
    <property type="entry name" value="XYLOSE_ISOMERASE"/>
    <property type="match status" value="1"/>
</dbReference>
<dbReference type="GO" id="GO:0016853">
    <property type="term" value="F:isomerase activity"/>
    <property type="evidence" value="ECO:0007669"/>
    <property type="project" value="UniProtKB-KW"/>
</dbReference>
<evidence type="ECO:0000313" key="17">
    <source>
        <dbReference type="Proteomes" id="UP000182762"/>
    </source>
</evidence>
<protein>
    <recommendedName>
        <fullName evidence="5 12">Xylose isomerase</fullName>
        <ecNumber evidence="4 12">5.3.1.5</ecNumber>
    </recommendedName>
</protein>
<feature type="binding site" evidence="12">
    <location>
        <position position="302"/>
    </location>
    <ligand>
        <name>Mg(2+)</name>
        <dbReference type="ChEBI" id="CHEBI:18420"/>
        <label>1</label>
    </ligand>
</feature>
<keyword evidence="6 12" id="KW-0963">Cytoplasm</keyword>
<sequence>MAQSYTNVGNYFESANKVFYEGKDSNNPLAFKYYNPEEMIGNKTMKEHLRFSVAYWHTFTADGTDPFGAATMQRPWDKYQGMDLAKARVEAAFELFEKLGVPFFAFHDRDIAPEGNTLKETNKNLNIIITLIKEYMKTSNVKLLWNTANMFTHPRFVHGAATSCNADVFAYAAAQVKKGLETAKELGAENYVFWGGREGYETLLNTDLKLELDNLARFMHMAVDYAKEIGFTGQFLIEPKPKEPTTHQYDTDAATTIAFLKQYNLDKYFKLNLEANHATLAGHTFDHELRVARVHGLLGSVDANQGDPLLGWDTDEFPTDLYSTTLSMYEILQNGGLGCGGLNFDAKVRRGSFELEDLVYSHIAGMDAFARGLKVAHKLIEDRVFDNVIAERYRSFTEGIGLDIVEGRANFHTLEQYALNNNSIHNKSGRQERLKAILNQYILEV</sequence>
<comment type="subcellular location">
    <subcellularLocation>
        <location evidence="1 12 14">Cytoplasm</location>
    </subcellularLocation>
</comment>
<dbReference type="PANTHER" id="PTHR48408">
    <property type="match status" value="1"/>
</dbReference>
<feature type="active site" evidence="12">
    <location>
        <position position="107"/>
    </location>
</feature>
<evidence type="ECO:0000256" key="6">
    <source>
        <dbReference type="ARBA" id="ARBA00022490"/>
    </source>
</evidence>
<keyword evidence="8 12" id="KW-0479">Metal-binding</keyword>
<evidence type="ECO:0000256" key="7">
    <source>
        <dbReference type="ARBA" id="ARBA00022629"/>
    </source>
</evidence>
<keyword evidence="17" id="KW-1185">Reference proteome</keyword>
<evidence type="ECO:0000259" key="15">
    <source>
        <dbReference type="Pfam" id="PF01261"/>
    </source>
</evidence>
<feature type="binding site" evidence="12">
    <location>
        <position position="313"/>
    </location>
    <ligand>
        <name>Mg(2+)</name>
        <dbReference type="ChEBI" id="CHEBI:18420"/>
        <label>2</label>
    </ligand>
</feature>
<comment type="catalytic activity">
    <reaction evidence="11 12 13">
        <text>alpha-D-xylose = alpha-D-xylulofuranose</text>
        <dbReference type="Rhea" id="RHEA:22816"/>
        <dbReference type="ChEBI" id="CHEBI:28518"/>
        <dbReference type="ChEBI" id="CHEBI:188998"/>
        <dbReference type="EC" id="5.3.1.5"/>
    </reaction>
</comment>
<dbReference type="InterPro" id="IPR036237">
    <property type="entry name" value="Xyl_isomerase-like_sf"/>
</dbReference>
<gene>
    <name evidence="12" type="primary">xylA</name>
    <name evidence="16" type="ORF">SAMN02745910_03567</name>
</gene>
<dbReference type="RefSeq" id="WP_061805892.1">
    <property type="nucleotide sequence ID" value="NZ_FOXX01000009.1"/>
</dbReference>
<evidence type="ECO:0000256" key="2">
    <source>
        <dbReference type="ARBA" id="ARBA00005765"/>
    </source>
</evidence>
<keyword evidence="9 12" id="KW-0413">Isomerase</keyword>
<name>A0A1I6BF59_9BACI</name>